<feature type="region of interest" description="Disordered" evidence="1">
    <location>
        <begin position="45"/>
        <end position="94"/>
    </location>
</feature>
<dbReference type="WBParaSite" id="TCLT_0001083401-mRNA-1">
    <property type="protein sequence ID" value="TCLT_0001083401-mRNA-1"/>
    <property type="gene ID" value="TCLT_0001083401"/>
</dbReference>
<feature type="compositionally biased region" description="Basic and acidic residues" evidence="1">
    <location>
        <begin position="67"/>
        <end position="77"/>
    </location>
</feature>
<feature type="compositionally biased region" description="Polar residues" evidence="1">
    <location>
        <begin position="84"/>
        <end position="94"/>
    </location>
</feature>
<gene>
    <name evidence="2" type="ORF">TCLT_LOCUS10816</name>
</gene>
<dbReference type="OrthoDB" id="5850352at2759"/>
<dbReference type="Proteomes" id="UP000276776">
    <property type="component" value="Unassembled WGS sequence"/>
</dbReference>
<protein>
    <submittedName>
        <fullName evidence="2 4">Uncharacterized protein</fullName>
    </submittedName>
</protein>
<organism evidence="4">
    <name type="scientific">Thelazia callipaeda</name>
    <name type="common">Oriental eyeworm</name>
    <name type="synonym">Parasitic nematode</name>
    <dbReference type="NCBI Taxonomy" id="103827"/>
    <lineage>
        <taxon>Eukaryota</taxon>
        <taxon>Metazoa</taxon>
        <taxon>Ecdysozoa</taxon>
        <taxon>Nematoda</taxon>
        <taxon>Chromadorea</taxon>
        <taxon>Rhabditida</taxon>
        <taxon>Spirurina</taxon>
        <taxon>Spiruromorpha</taxon>
        <taxon>Thelazioidea</taxon>
        <taxon>Thelaziidae</taxon>
        <taxon>Thelazia</taxon>
    </lineage>
</organism>
<evidence type="ECO:0000313" key="2">
    <source>
        <dbReference type="EMBL" id="VDN08534.1"/>
    </source>
</evidence>
<name>A0A0N5DCB5_THECL</name>
<reference evidence="2 3" key="2">
    <citation type="submission" date="2018-11" db="EMBL/GenBank/DDBJ databases">
        <authorList>
            <consortium name="Pathogen Informatics"/>
        </authorList>
    </citation>
    <scope>NUCLEOTIDE SEQUENCE [LARGE SCALE GENOMIC DNA]</scope>
</reference>
<evidence type="ECO:0000313" key="3">
    <source>
        <dbReference type="Proteomes" id="UP000276776"/>
    </source>
</evidence>
<keyword evidence="3" id="KW-1185">Reference proteome</keyword>
<reference evidence="4" key="1">
    <citation type="submission" date="2017-02" db="UniProtKB">
        <authorList>
            <consortium name="WormBaseParasite"/>
        </authorList>
    </citation>
    <scope>IDENTIFICATION</scope>
</reference>
<dbReference type="AlphaFoldDB" id="A0A0N5DCB5"/>
<accession>A0A0N5DCB5</accession>
<proteinExistence type="predicted"/>
<evidence type="ECO:0000256" key="1">
    <source>
        <dbReference type="SAM" id="MobiDB-lite"/>
    </source>
</evidence>
<dbReference type="EMBL" id="UYYF01005395">
    <property type="protein sequence ID" value="VDN08534.1"/>
    <property type="molecule type" value="Genomic_DNA"/>
</dbReference>
<evidence type="ECO:0000313" key="4">
    <source>
        <dbReference type="WBParaSite" id="TCLT_0001083401-mRNA-1"/>
    </source>
</evidence>
<sequence length="127" mass="14792">MDQIYAYEKYLKNRYSKIEIFYFFNGTCEFLFAVSVNNWQSLQESLDTGGEGTLTSGSDHSKKSRKEGRYKSLEKIRSPPLFPRNTNDPATFSPLSQRRNYVEVNLVNLSLQFAYCIKIIQSKLRIL</sequence>